<dbReference type="InterPro" id="IPR006015">
    <property type="entry name" value="Universal_stress_UspA"/>
</dbReference>
<evidence type="ECO:0000313" key="4">
    <source>
        <dbReference type="Proteomes" id="UP001590951"/>
    </source>
</evidence>
<evidence type="ECO:0000313" key="3">
    <source>
        <dbReference type="EMBL" id="KAL2056993.1"/>
    </source>
</evidence>
<feature type="compositionally biased region" description="Polar residues" evidence="1">
    <location>
        <begin position="231"/>
        <end position="246"/>
    </location>
</feature>
<dbReference type="EMBL" id="JBHFEH010000006">
    <property type="protein sequence ID" value="KAL2056993.1"/>
    <property type="molecule type" value="Genomic_DNA"/>
</dbReference>
<accession>A0ABR4BM04</accession>
<evidence type="ECO:0000259" key="2">
    <source>
        <dbReference type="Pfam" id="PF00582"/>
    </source>
</evidence>
<proteinExistence type="predicted"/>
<dbReference type="CDD" id="cd23659">
    <property type="entry name" value="USP_At3g01520-like"/>
    <property type="match status" value="1"/>
</dbReference>
<dbReference type="Proteomes" id="UP001590951">
    <property type="component" value="Unassembled WGS sequence"/>
</dbReference>
<feature type="compositionally biased region" description="Polar residues" evidence="1">
    <location>
        <begin position="72"/>
        <end position="91"/>
    </location>
</feature>
<name>A0ABR4BM04_9LECA</name>
<feature type="compositionally biased region" description="Polar residues" evidence="1">
    <location>
        <begin position="253"/>
        <end position="265"/>
    </location>
</feature>
<dbReference type="PANTHER" id="PTHR46100:SF4">
    <property type="entry name" value="USPA DOMAIN-CONTAINING PROTEIN"/>
    <property type="match status" value="1"/>
</dbReference>
<dbReference type="PANTHER" id="PTHR46100">
    <property type="entry name" value="IMP2'P"/>
    <property type="match status" value="1"/>
</dbReference>
<dbReference type="Gene3D" id="3.40.50.620">
    <property type="entry name" value="HUPs"/>
    <property type="match status" value="1"/>
</dbReference>
<feature type="domain" description="UspA" evidence="2">
    <location>
        <begin position="412"/>
        <end position="512"/>
    </location>
</feature>
<feature type="compositionally biased region" description="Acidic residues" evidence="1">
    <location>
        <begin position="164"/>
        <end position="190"/>
    </location>
</feature>
<evidence type="ECO:0000256" key="1">
    <source>
        <dbReference type="SAM" id="MobiDB-lite"/>
    </source>
</evidence>
<reference evidence="3 4" key="1">
    <citation type="submission" date="2024-09" db="EMBL/GenBank/DDBJ databases">
        <title>Rethinking Asexuality: The Enigmatic Case of Functional Sexual Genes in Lepraria (Stereocaulaceae).</title>
        <authorList>
            <person name="Doellman M."/>
            <person name="Sun Y."/>
            <person name="Barcenas-Pena A."/>
            <person name="Lumbsch H.T."/>
            <person name="Grewe F."/>
        </authorList>
    </citation>
    <scope>NUCLEOTIDE SEQUENCE [LARGE SCALE GENOMIC DNA]</scope>
    <source>
        <strain evidence="3 4">Grewe 0041</strain>
    </source>
</reference>
<protein>
    <recommendedName>
        <fullName evidence="2">UspA domain-containing protein</fullName>
    </recommendedName>
</protein>
<dbReference type="InterPro" id="IPR014729">
    <property type="entry name" value="Rossmann-like_a/b/a_fold"/>
</dbReference>
<organism evidence="3 4">
    <name type="scientific">Lepraria finkii</name>
    <dbReference type="NCBI Taxonomy" id="1340010"/>
    <lineage>
        <taxon>Eukaryota</taxon>
        <taxon>Fungi</taxon>
        <taxon>Dikarya</taxon>
        <taxon>Ascomycota</taxon>
        <taxon>Pezizomycotina</taxon>
        <taxon>Lecanoromycetes</taxon>
        <taxon>OSLEUM clade</taxon>
        <taxon>Lecanoromycetidae</taxon>
        <taxon>Lecanorales</taxon>
        <taxon>Lecanorineae</taxon>
        <taxon>Stereocaulaceae</taxon>
        <taxon>Lepraria</taxon>
    </lineage>
</organism>
<sequence>MEGQPEKTQNFDGSAQAVTRTRGDQTTASVQPDLRTNTPPANAQTSDSVMTTSQPPESSTLKENIPTDSIEAGSSLNMSTQDQLSLAQDSSKGGKKRRTHHPEAVRRGLSFGPIKKPGQTQSPTRGILKATPKSPPPRSKQRSRSSSSEDPNSGEVGRLKKDDYGDDADEEVAVESGDEDNQAWSSEDESSPSGRTRGRKGAGSEQPNTPLIAEEEKPAVMVTGPEGGKPVSTSKRFITPVHPNTNFDHRSASKTPSRNASPNTTDSEEMDDIRSAQQLNIHTSNVDSTVPHHVIQTIIRGGFYRMQEEANEGTRRLRKYLVATDLSEEAKYALEWTIGTILRDGDTLYAIYAVNEETGTGKAGDSLPIGEGGKAIQDTTAVMEKATAASKKGSLMSMPSSLAKATKFRSPSRSSSAARLPDFQAQERLHALERLRRICLDFIRKTKLQVRIVIEVIHCKSPRSMITEAIDALEPTLATVGSRGRDSLTGVLLGSFSNYLVTKSSAPVMVARKRLASLKKGEMSVQKIRLANNLTPSRSRLSDAKID</sequence>
<feature type="compositionally biased region" description="Polar residues" evidence="1">
    <location>
        <begin position="1"/>
        <end position="62"/>
    </location>
</feature>
<feature type="region of interest" description="Disordered" evidence="1">
    <location>
        <begin position="1"/>
        <end position="270"/>
    </location>
</feature>
<gene>
    <name evidence="3" type="ORF">ABVK25_002732</name>
</gene>
<dbReference type="PRINTS" id="PR01438">
    <property type="entry name" value="UNVRSLSTRESS"/>
</dbReference>
<dbReference type="Pfam" id="PF00582">
    <property type="entry name" value="Usp"/>
    <property type="match status" value="1"/>
</dbReference>
<comment type="caution">
    <text evidence="3">The sequence shown here is derived from an EMBL/GenBank/DDBJ whole genome shotgun (WGS) entry which is preliminary data.</text>
</comment>
<dbReference type="InterPro" id="IPR006016">
    <property type="entry name" value="UspA"/>
</dbReference>
<dbReference type="SUPFAM" id="SSF52402">
    <property type="entry name" value="Adenine nucleotide alpha hydrolases-like"/>
    <property type="match status" value="1"/>
</dbReference>
<keyword evidence="4" id="KW-1185">Reference proteome</keyword>